<evidence type="ECO:0000313" key="2">
    <source>
        <dbReference type="EMBL" id="CAK7909083.1"/>
    </source>
</evidence>
<reference evidence="2 3" key="1">
    <citation type="submission" date="2024-01" db="EMBL/GenBank/DDBJ databases">
        <authorList>
            <consortium name="Genoscope - CEA"/>
            <person name="William W."/>
        </authorList>
    </citation>
    <scope>NUCLEOTIDE SEQUENCE [LARGE SCALE GENOMIC DNA]</scope>
    <source>
        <strain evidence="2 3">29B2s-10</strain>
    </source>
</reference>
<keyword evidence="3" id="KW-1185">Reference proteome</keyword>
<sequence length="144" mass="15521">MGTPKRHWTTLKVSPEFLKTLPAFTTPKSRAKKVTGSAIPSSQAASPGPETPGTSGGTGALSNYKINAGLKEMSTSGLTMNSITEDYKLDKTSRVRKWTKRPAQFKTFSGFKVDYVKWGSAPRTSTKPESKPEVAPQVKAEVSA</sequence>
<dbReference type="Proteomes" id="UP001497600">
    <property type="component" value="Chromosome E"/>
</dbReference>
<feature type="region of interest" description="Disordered" evidence="1">
    <location>
        <begin position="120"/>
        <end position="144"/>
    </location>
</feature>
<accession>A0ABP0EHY3</accession>
<feature type="region of interest" description="Disordered" evidence="1">
    <location>
        <begin position="24"/>
        <end position="60"/>
    </location>
</feature>
<evidence type="ECO:0000313" key="3">
    <source>
        <dbReference type="Proteomes" id="UP001497600"/>
    </source>
</evidence>
<evidence type="ECO:0000256" key="1">
    <source>
        <dbReference type="SAM" id="MobiDB-lite"/>
    </source>
</evidence>
<organism evidence="2 3">
    <name type="scientific">[Candida] anglica</name>
    <dbReference type="NCBI Taxonomy" id="148631"/>
    <lineage>
        <taxon>Eukaryota</taxon>
        <taxon>Fungi</taxon>
        <taxon>Dikarya</taxon>
        <taxon>Ascomycota</taxon>
        <taxon>Saccharomycotina</taxon>
        <taxon>Pichiomycetes</taxon>
        <taxon>Debaryomycetaceae</taxon>
        <taxon>Kurtzmaniella</taxon>
    </lineage>
</organism>
<dbReference type="EMBL" id="OZ004257">
    <property type="protein sequence ID" value="CAK7909083.1"/>
    <property type="molecule type" value="Genomic_DNA"/>
</dbReference>
<proteinExistence type="predicted"/>
<protein>
    <submittedName>
        <fullName evidence="2">Uncharacterized protein</fullName>
    </submittedName>
</protein>
<gene>
    <name evidence="2" type="ORF">CAAN4_E13124</name>
</gene>
<name>A0ABP0EHY3_9ASCO</name>